<protein>
    <submittedName>
        <fullName evidence="6">Oxygen oxidoreductase covalent FAD-binding site</fullName>
    </submittedName>
</protein>
<dbReference type="RefSeq" id="XP_038745843.1">
    <property type="nucleotide sequence ID" value="XM_038889042.1"/>
</dbReference>
<dbReference type="GeneID" id="62162116"/>
<dbReference type="AlphaFoldDB" id="A0A9P6I606"/>
<organism evidence="6 7">
    <name type="scientific">Colletotrichum karsti</name>
    <dbReference type="NCBI Taxonomy" id="1095194"/>
    <lineage>
        <taxon>Eukaryota</taxon>
        <taxon>Fungi</taxon>
        <taxon>Dikarya</taxon>
        <taxon>Ascomycota</taxon>
        <taxon>Pezizomycotina</taxon>
        <taxon>Sordariomycetes</taxon>
        <taxon>Hypocreomycetidae</taxon>
        <taxon>Glomerellales</taxon>
        <taxon>Glomerellaceae</taxon>
        <taxon>Colletotrichum</taxon>
        <taxon>Colletotrichum boninense species complex</taxon>
    </lineage>
</organism>
<dbReference type="InterPro" id="IPR016166">
    <property type="entry name" value="FAD-bd_PCMH"/>
</dbReference>
<accession>A0A9P6I606</accession>
<gene>
    <name evidence="6" type="ORF">CkaCkLH20_06325</name>
</gene>
<dbReference type="Gene3D" id="3.40.462.20">
    <property type="match status" value="1"/>
</dbReference>
<dbReference type="InterPro" id="IPR016169">
    <property type="entry name" value="FAD-bd_PCMH_sub2"/>
</dbReference>
<keyword evidence="2" id="KW-0285">Flavoprotein</keyword>
<keyword evidence="4" id="KW-0560">Oxidoreductase</keyword>
<proteinExistence type="inferred from homology"/>
<dbReference type="InterPro" id="IPR036318">
    <property type="entry name" value="FAD-bd_PCMH-like_sf"/>
</dbReference>
<reference evidence="6" key="2">
    <citation type="submission" date="2020-11" db="EMBL/GenBank/DDBJ databases">
        <title>Whole genome sequencing of Colletotrichum sp.</title>
        <authorList>
            <person name="Li H."/>
        </authorList>
    </citation>
    <scope>NUCLEOTIDE SEQUENCE</scope>
    <source>
        <strain evidence="6">CkLH20</strain>
    </source>
</reference>
<reference evidence="6" key="1">
    <citation type="submission" date="2020-03" db="EMBL/GenBank/DDBJ databases">
        <authorList>
            <person name="He L."/>
        </authorList>
    </citation>
    <scope>NUCLEOTIDE SEQUENCE</scope>
    <source>
        <strain evidence="6">CkLH20</strain>
    </source>
</reference>
<evidence type="ECO:0000259" key="5">
    <source>
        <dbReference type="PROSITE" id="PS51387"/>
    </source>
</evidence>
<dbReference type="GO" id="GO:0071949">
    <property type="term" value="F:FAD binding"/>
    <property type="evidence" value="ECO:0007669"/>
    <property type="project" value="InterPro"/>
</dbReference>
<dbReference type="EMBL" id="JAATWM020000018">
    <property type="protein sequence ID" value="KAF9876382.1"/>
    <property type="molecule type" value="Genomic_DNA"/>
</dbReference>
<evidence type="ECO:0000256" key="4">
    <source>
        <dbReference type="ARBA" id="ARBA00023002"/>
    </source>
</evidence>
<dbReference type="PROSITE" id="PS51387">
    <property type="entry name" value="FAD_PCMH"/>
    <property type="match status" value="1"/>
</dbReference>
<evidence type="ECO:0000313" key="7">
    <source>
        <dbReference type="Proteomes" id="UP000781932"/>
    </source>
</evidence>
<keyword evidence="7" id="KW-1185">Reference proteome</keyword>
<name>A0A9P6I606_9PEZI</name>
<feature type="domain" description="FAD-binding PCMH-type" evidence="5">
    <location>
        <begin position="1"/>
        <end position="114"/>
    </location>
</feature>
<dbReference type="InterPro" id="IPR006094">
    <property type="entry name" value="Oxid_FAD_bind_N"/>
</dbReference>
<comment type="similarity">
    <text evidence="1">Belongs to the oxygen-dependent FAD-linked oxidoreductase family.</text>
</comment>
<dbReference type="Proteomes" id="UP000781932">
    <property type="component" value="Unassembled WGS sequence"/>
</dbReference>
<evidence type="ECO:0000313" key="6">
    <source>
        <dbReference type="EMBL" id="KAF9876382.1"/>
    </source>
</evidence>
<comment type="caution">
    <text evidence="6">The sequence shown here is derived from an EMBL/GenBank/DDBJ whole genome shotgun (WGS) entry which is preliminary data.</text>
</comment>
<dbReference type="SUPFAM" id="SSF56176">
    <property type="entry name" value="FAD-binding/transporter-associated domain-like"/>
    <property type="match status" value="1"/>
</dbReference>
<dbReference type="GO" id="GO:0016491">
    <property type="term" value="F:oxidoreductase activity"/>
    <property type="evidence" value="ECO:0007669"/>
    <property type="project" value="UniProtKB-KW"/>
</dbReference>
<dbReference type="Pfam" id="PF01565">
    <property type="entry name" value="FAD_binding_4"/>
    <property type="match status" value="1"/>
</dbReference>
<dbReference type="Gene3D" id="3.30.465.10">
    <property type="match status" value="1"/>
</dbReference>
<evidence type="ECO:0000256" key="1">
    <source>
        <dbReference type="ARBA" id="ARBA00005466"/>
    </source>
</evidence>
<dbReference type="OrthoDB" id="407275at2759"/>
<evidence type="ECO:0000256" key="2">
    <source>
        <dbReference type="ARBA" id="ARBA00022630"/>
    </source>
</evidence>
<dbReference type="PANTHER" id="PTHR42973:SF7">
    <property type="entry name" value="FAD-BINDING PCMH-TYPE DOMAIN-CONTAINING PROTEIN"/>
    <property type="match status" value="1"/>
</dbReference>
<evidence type="ECO:0000256" key="3">
    <source>
        <dbReference type="ARBA" id="ARBA00022827"/>
    </source>
</evidence>
<dbReference type="InterPro" id="IPR050416">
    <property type="entry name" value="FAD-linked_Oxidoreductase"/>
</dbReference>
<dbReference type="PANTHER" id="PTHR42973">
    <property type="entry name" value="BINDING OXIDOREDUCTASE, PUTATIVE (AFU_ORTHOLOGUE AFUA_1G17690)-RELATED"/>
    <property type="match status" value="1"/>
</dbReference>
<sequence length="152" mass="15828">MDSINIAADKKTVHVGGGVIAGSLQQALEARGLFTPTGQVKTVGYVSWACGGGYGFYVGTYGFGVDQIVGARVVIVDGNIIDTDDDKELLWALRGAGAGTFGVIVELPIKVYPTPKIYAGFLGFALTEAGAVFSKFQALVSDKFLTSSAVMP</sequence>
<keyword evidence="3" id="KW-0274">FAD</keyword>